<feature type="region of interest" description="Disordered" evidence="1">
    <location>
        <begin position="26"/>
        <end position="57"/>
    </location>
</feature>
<protein>
    <recommendedName>
        <fullName evidence="6">Peptidase</fullName>
    </recommendedName>
</protein>
<feature type="compositionally biased region" description="Pro residues" evidence="1">
    <location>
        <begin position="33"/>
        <end position="56"/>
    </location>
</feature>
<dbReference type="RefSeq" id="WP_029719790.1">
    <property type="nucleotide sequence ID" value="NZ_JNVU01000037.1"/>
</dbReference>
<comment type="caution">
    <text evidence="4">The sequence shown here is derived from an EMBL/GenBank/DDBJ whole genome shotgun (WGS) entry which is preliminary data.</text>
</comment>
<gene>
    <name evidence="4" type="ORF">GU90_15425</name>
</gene>
<keyword evidence="2" id="KW-0472">Membrane</keyword>
<name>A0A073AWD6_9PSEU</name>
<organism evidence="4 5">
    <name type="scientific">Saccharopolyspora rectivirgula</name>
    <dbReference type="NCBI Taxonomy" id="28042"/>
    <lineage>
        <taxon>Bacteria</taxon>
        <taxon>Bacillati</taxon>
        <taxon>Actinomycetota</taxon>
        <taxon>Actinomycetes</taxon>
        <taxon>Pseudonocardiales</taxon>
        <taxon>Pseudonocardiaceae</taxon>
        <taxon>Saccharopolyspora</taxon>
    </lineage>
</organism>
<proteinExistence type="predicted"/>
<feature type="chain" id="PRO_5001688146" description="Peptidase" evidence="3">
    <location>
        <begin position="28"/>
        <end position="478"/>
    </location>
</feature>
<keyword evidence="2" id="KW-0812">Transmembrane</keyword>
<dbReference type="EMBL" id="JNVU01000037">
    <property type="protein sequence ID" value="KEI43710.1"/>
    <property type="molecule type" value="Genomic_DNA"/>
</dbReference>
<dbReference type="AlphaFoldDB" id="A0A073AWD6"/>
<dbReference type="OrthoDB" id="3676216at2"/>
<reference evidence="4 5" key="1">
    <citation type="submission" date="2014-06" db="EMBL/GenBank/DDBJ databases">
        <title>Saccharopolyspora rectivirgula DSM-43113 Genome sequencing.</title>
        <authorList>
            <person name="Barrera C."/>
            <person name="Millon L."/>
            <person name="Rognon B."/>
            <person name="Zaugg C."/>
            <person name="Monod M."/>
        </authorList>
    </citation>
    <scope>NUCLEOTIDE SEQUENCE [LARGE SCALE GENOMIC DNA]</scope>
    <source>
        <strain evidence="4 5">DSM 43113</strain>
    </source>
</reference>
<keyword evidence="5" id="KW-1185">Reference proteome</keyword>
<feature type="transmembrane region" description="Helical" evidence="2">
    <location>
        <begin position="446"/>
        <end position="463"/>
    </location>
</feature>
<evidence type="ECO:0000256" key="3">
    <source>
        <dbReference type="SAM" id="SignalP"/>
    </source>
</evidence>
<feature type="signal peptide" evidence="3">
    <location>
        <begin position="1"/>
        <end position="27"/>
    </location>
</feature>
<evidence type="ECO:0000256" key="2">
    <source>
        <dbReference type="SAM" id="Phobius"/>
    </source>
</evidence>
<evidence type="ECO:0008006" key="6">
    <source>
        <dbReference type="Google" id="ProtNLM"/>
    </source>
</evidence>
<sequence>MRAIRRLALCAAVSLTVAGLAAPGAQAQEYPTPSTPIPVPRDPEQPPASQPTPAPGPVVADAGTLIGVVRVLPGTVPPGSKFDDPEYDDQLPKQAVAEFGLGRAIAQANSTAYFAQERAIAETSPVGVALFGQMPQLPAPGVLAQTALPDHPEPETSGLRTPPETDKGLRLSGLTGSVHARWDEQLGPCVQPISDANLSLGSISAVNSLPTAGTLNGLLDGGTPTDDGKGSLLHVPDALQAHSKIELVDVPGQQNKAVQATSKLQLASVQLFANTPQEIRIEVVSAPTLTATATGDPETSTVEYTAPVLRVFHGDEEVGTLDAAHPFMDLPFGGDGPLPALDLGIIRLSIGELEKQIDGTDVRGTARLFDLKLLNGEHLGIPTSLVEMTFGEQVAHALAPEGGVDCRQDGTPAANPDQATADPDDTVPAAAGELALTNGAYHAVPIFWTGTGLLLLGAVLLAATPRRRSGQRGTDQPR</sequence>
<dbReference type="eggNOG" id="ENOG5033K2H">
    <property type="taxonomic scope" value="Bacteria"/>
</dbReference>
<accession>A0A073AWD6</accession>
<dbReference type="Proteomes" id="UP000031419">
    <property type="component" value="Unassembled WGS sequence"/>
</dbReference>
<evidence type="ECO:0000313" key="5">
    <source>
        <dbReference type="Proteomes" id="UP000031419"/>
    </source>
</evidence>
<evidence type="ECO:0000256" key="1">
    <source>
        <dbReference type="SAM" id="MobiDB-lite"/>
    </source>
</evidence>
<evidence type="ECO:0000313" key="4">
    <source>
        <dbReference type="EMBL" id="KEI43710.1"/>
    </source>
</evidence>
<keyword evidence="2" id="KW-1133">Transmembrane helix</keyword>
<keyword evidence="3" id="KW-0732">Signal</keyword>